<reference evidence="11" key="1">
    <citation type="submission" date="2014-11" db="EMBL/GenBank/DDBJ databases">
        <authorList>
            <person name="Otto D Thomas"/>
            <person name="Naeem Raeece"/>
        </authorList>
    </citation>
    <scope>NUCLEOTIDE SEQUENCE</scope>
</reference>
<dbReference type="PROSITE" id="PS01359">
    <property type="entry name" value="ZF_PHD_1"/>
    <property type="match status" value="2"/>
</dbReference>
<dbReference type="SMART" id="SM00487">
    <property type="entry name" value="DEXDc"/>
    <property type="match status" value="1"/>
</dbReference>
<dbReference type="InterPro" id="IPR001965">
    <property type="entry name" value="Znf_PHD"/>
</dbReference>
<evidence type="ECO:0000256" key="5">
    <source>
        <dbReference type="PROSITE-ProRule" id="PRU00175"/>
    </source>
</evidence>
<feature type="region of interest" description="Disordered" evidence="6">
    <location>
        <begin position="2050"/>
        <end position="2155"/>
    </location>
</feature>
<feature type="compositionally biased region" description="Low complexity" evidence="6">
    <location>
        <begin position="2452"/>
        <end position="2475"/>
    </location>
</feature>
<feature type="compositionally biased region" description="Basic and acidic residues" evidence="6">
    <location>
        <begin position="2146"/>
        <end position="2155"/>
    </location>
</feature>
<feature type="compositionally biased region" description="Basic and acidic residues" evidence="6">
    <location>
        <begin position="131"/>
        <end position="156"/>
    </location>
</feature>
<dbReference type="Gene3D" id="3.40.50.300">
    <property type="entry name" value="P-loop containing nucleotide triphosphate hydrolases"/>
    <property type="match status" value="2"/>
</dbReference>
<feature type="compositionally biased region" description="Acidic residues" evidence="6">
    <location>
        <begin position="1673"/>
        <end position="1682"/>
    </location>
</feature>
<feature type="compositionally biased region" description="Basic and acidic residues" evidence="6">
    <location>
        <begin position="1960"/>
        <end position="1986"/>
    </location>
</feature>
<feature type="compositionally biased region" description="Low complexity" evidence="6">
    <location>
        <begin position="2530"/>
        <end position="2550"/>
    </location>
</feature>
<evidence type="ECO:0000256" key="6">
    <source>
        <dbReference type="SAM" id="MobiDB-lite"/>
    </source>
</evidence>
<feature type="domain" description="PHD-type" evidence="7">
    <location>
        <begin position="5"/>
        <end position="57"/>
    </location>
</feature>
<name>A0A0G4GMP0_9ALVE</name>
<protein>
    <submittedName>
        <fullName evidence="11">Uncharacterized protein</fullName>
    </submittedName>
</protein>
<dbReference type="SUPFAM" id="SSF57903">
    <property type="entry name" value="FYVE/PHD zinc finger"/>
    <property type="match status" value="4"/>
</dbReference>
<gene>
    <name evidence="11" type="ORF">Cvel_22579</name>
</gene>
<feature type="compositionally biased region" description="Basic and acidic residues" evidence="6">
    <location>
        <begin position="569"/>
        <end position="581"/>
    </location>
</feature>
<dbReference type="InterPro" id="IPR019786">
    <property type="entry name" value="Zinc_finger_PHD-type_CS"/>
</dbReference>
<dbReference type="Gene3D" id="3.30.40.10">
    <property type="entry name" value="Zinc/RING finger domain, C3HC4 (zinc finger)"/>
    <property type="match status" value="4"/>
</dbReference>
<feature type="compositionally biased region" description="Basic and acidic residues" evidence="6">
    <location>
        <begin position="280"/>
        <end position="294"/>
    </location>
</feature>
<dbReference type="PROSITE" id="PS51192">
    <property type="entry name" value="HELICASE_ATP_BIND_1"/>
    <property type="match status" value="1"/>
</dbReference>
<dbReference type="CDD" id="cd15489">
    <property type="entry name" value="PHD_SF"/>
    <property type="match status" value="1"/>
</dbReference>
<dbReference type="GO" id="GO:0008270">
    <property type="term" value="F:zinc ion binding"/>
    <property type="evidence" value="ECO:0007669"/>
    <property type="project" value="UniProtKB-KW"/>
</dbReference>
<dbReference type="Gene3D" id="3.40.50.10810">
    <property type="entry name" value="Tandem AAA-ATPase domain"/>
    <property type="match status" value="1"/>
</dbReference>
<evidence type="ECO:0000259" key="7">
    <source>
        <dbReference type="PROSITE" id="PS50016"/>
    </source>
</evidence>
<feature type="domain" description="Helicase C-terminal" evidence="10">
    <location>
        <begin position="1372"/>
        <end position="1532"/>
    </location>
</feature>
<feature type="compositionally biased region" description="Low complexity" evidence="6">
    <location>
        <begin position="1988"/>
        <end position="2000"/>
    </location>
</feature>
<feature type="compositionally biased region" description="Low complexity" evidence="6">
    <location>
        <begin position="1107"/>
        <end position="1129"/>
    </location>
</feature>
<keyword evidence="4" id="KW-0862">Zinc</keyword>
<feature type="compositionally biased region" description="Acidic residues" evidence="6">
    <location>
        <begin position="912"/>
        <end position="927"/>
    </location>
</feature>
<dbReference type="SUPFAM" id="SSF52540">
    <property type="entry name" value="P-loop containing nucleoside triphosphate hydrolases"/>
    <property type="match status" value="2"/>
</dbReference>
<feature type="region of interest" description="Disordered" evidence="6">
    <location>
        <begin position="1960"/>
        <end position="2019"/>
    </location>
</feature>
<feature type="compositionally biased region" description="Basic residues" evidence="6">
    <location>
        <begin position="2001"/>
        <end position="2012"/>
    </location>
</feature>
<feature type="compositionally biased region" description="Basic and acidic residues" evidence="6">
    <location>
        <begin position="1685"/>
        <end position="1695"/>
    </location>
</feature>
<dbReference type="InterPro" id="IPR038718">
    <property type="entry name" value="SNF2-like_sf"/>
</dbReference>
<feature type="compositionally biased region" description="Low complexity" evidence="6">
    <location>
        <begin position="1059"/>
        <end position="1069"/>
    </location>
</feature>
<feature type="compositionally biased region" description="Acidic residues" evidence="6">
    <location>
        <begin position="307"/>
        <end position="316"/>
    </location>
</feature>
<feature type="compositionally biased region" description="Acidic residues" evidence="6">
    <location>
        <begin position="815"/>
        <end position="830"/>
    </location>
</feature>
<dbReference type="PROSITE" id="PS50089">
    <property type="entry name" value="ZF_RING_2"/>
    <property type="match status" value="1"/>
</dbReference>
<feature type="region of interest" description="Disordered" evidence="6">
    <location>
        <begin position="1154"/>
        <end position="1182"/>
    </location>
</feature>
<dbReference type="InterPro" id="IPR019787">
    <property type="entry name" value="Znf_PHD-finger"/>
</dbReference>
<feature type="compositionally biased region" description="Basic and acidic residues" evidence="6">
    <location>
        <begin position="2339"/>
        <end position="2362"/>
    </location>
</feature>
<feature type="region of interest" description="Disordered" evidence="6">
    <location>
        <begin position="761"/>
        <end position="1129"/>
    </location>
</feature>
<proteinExistence type="predicted"/>
<dbReference type="InterPro" id="IPR001841">
    <property type="entry name" value="Znf_RING"/>
</dbReference>
<feature type="compositionally biased region" description="Basic and acidic residues" evidence="6">
    <location>
        <begin position="1616"/>
        <end position="1631"/>
    </location>
</feature>
<dbReference type="VEuPathDB" id="CryptoDB:Cvel_22579"/>
<dbReference type="SMART" id="SM00249">
    <property type="entry name" value="PHD"/>
    <property type="match status" value="4"/>
</dbReference>
<dbReference type="SMART" id="SM00184">
    <property type="entry name" value="RING"/>
    <property type="match status" value="3"/>
</dbReference>
<keyword evidence="3" id="KW-0378">Hydrolase</keyword>
<dbReference type="CDD" id="cd15568">
    <property type="entry name" value="PHD5_NSD"/>
    <property type="match status" value="1"/>
</dbReference>
<feature type="compositionally biased region" description="Basic and acidic residues" evidence="6">
    <location>
        <begin position="1581"/>
        <end position="1595"/>
    </location>
</feature>
<feature type="domain" description="PHD-type" evidence="7">
    <location>
        <begin position="1756"/>
        <end position="1802"/>
    </location>
</feature>
<feature type="compositionally biased region" description="Low complexity" evidence="6">
    <location>
        <begin position="2057"/>
        <end position="2101"/>
    </location>
</feature>
<feature type="compositionally biased region" description="Basic residues" evidence="6">
    <location>
        <begin position="800"/>
        <end position="811"/>
    </location>
</feature>
<feature type="domain" description="PHD-type" evidence="7">
    <location>
        <begin position="164"/>
        <end position="210"/>
    </location>
</feature>
<feature type="compositionally biased region" description="Basic and acidic residues" evidence="6">
    <location>
        <begin position="1881"/>
        <end position="1896"/>
    </location>
</feature>
<dbReference type="Pfam" id="PF00176">
    <property type="entry name" value="SNF2-rel_dom"/>
    <property type="match status" value="1"/>
</dbReference>
<dbReference type="InterPro" id="IPR013083">
    <property type="entry name" value="Znf_RING/FYVE/PHD"/>
</dbReference>
<feature type="region of interest" description="Disordered" evidence="6">
    <location>
        <begin position="115"/>
        <end position="156"/>
    </location>
</feature>
<feature type="region of interest" description="Disordered" evidence="6">
    <location>
        <begin position="1878"/>
        <end position="1921"/>
    </location>
</feature>
<feature type="domain" description="PHD-type" evidence="7">
    <location>
        <begin position="61"/>
        <end position="115"/>
    </location>
</feature>
<feature type="compositionally biased region" description="Basic and acidic residues" evidence="6">
    <location>
        <begin position="2282"/>
        <end position="2297"/>
    </location>
</feature>
<sequence length="2582" mass="285191">MSRKRDWCEVCRDTDPEITCTSGRCKHRYHFVCLAIPQKQISSIDRKTWLCPECEENEKNDDHCYICRRHEDDDSLGENAVLLLCDGCTNSAHNVCCGLVDEPEGDWFCPACVKKQGGGKGKAAQAGGLVNRDRKDAAQRDDDKENAGDGEERKIGPDGLVINSRFCGVCQGPGKLIYCETCPRSYHAKCIKVKTLPEGVPWSCPKCQGFDPNKKGGFEQLTKAQRKRHLEQLIERVDKQMRIARKNRNVFLYESRKYIRPFVASKQFEKIKKYAEKMGLKKSEKEKKKAEAGKKGGRLKRRREENASDSESEDGSQADGGDSGEKVPHYWQSALRQQARLPEGDPMKKDLLTEGISLKHYQVKGVNWLIHSFMNKAGAILADEMGLGKTIQTLAFLSFLKIVRKIPGPHLIVVPLSTVGNWAREIRRFTPELSMVKICGTASERDFQLTSQEVLFGYFDVYITTYETVKTEEKFFADDIKWQCIILDEAHRIKNDRGSVRHSLDRVAGNMRVLLTGTPLQNNIRELFVLCNFLFPDILQDSDVFEQAFSVGKGPSKKENKGAKRGPKALKDAKEKEKEKESDDDDLDLQVDLTLIQKVSGLLSKLMMRRTKELVIKLPPKTIYDVWLPLTPSAAKWYKLLLSLTEKAGKTMQDLNLRKLMGVIVKLRLCCSHPRAIVSRSHVEQQLRQLFLERLDVEGIEEREKRQDAMEHFEMNAAALKEQKGAAHVESSAKLVFLDKLLCQLDRQNREYVEGFARADDRRREEMERAAARAAAMKRRDEEREREKKEREKERAEKKKASRKKGGKGKKAKEDEDLSGDEDGEEDEDMGVGGEASKEDEKKEKGGEGGEGEADPREEGALGTGFPKADSDPSPCADPDFLKQTIYPHFIADREATDEPVEIIPMDALMGGEEDDALLGMETDEEEKKERSRKKRQEAQERRKEEARKLEEERKAAAVKKKDNRDDREARARKRAEQQAREEEAAVAKALEASLKGDDQNGKKKGGKGKEKEKEEKKAESKDSEEEEIRPPSNKKSRPGRKVLFEDSDEEAAPPPVPTSNRPSPSNSKKSAEEAPNNEMPNGASSSSSSSSAPTDEKQTTPGDSVKAAGAPAAAAAEGGKPPASGAEAAKTAFQDGLCGKDSFVTMEVEVPVTPMSGLPSPAPAKPVVLEKENPNPEALASLPRVKAEVGAVKAEEQTGVVVKTEVGDGLAELAKQPLTPSGGRDAEAERDKENSGISGSSANVVNGNGPLQESSSSSCSSSPDRKGVKVQTKEEGEEKDVEMEDHSEGTSLVVAEKPAEAEGEGGEAAPMELEVAPPSSEQEAPVEAAAAAAALPAPAAAAAAAAAETTEIEVKEGVVAEGAPKEGEAPEETQTAPRASMHKVLIFTQFQLVLDELEEYCKWRGWSYMRLDGSTNKIVRELDIRDFNNPSLNFFVYLISTRAGGLGINLFSANHVVMFDEDWNPFVDLQAVDRAHRIGQKREVSVYKLQTEWTVEERMAFRREQKLKLDKMVVRTDNNTEGAAAEKQQLLEEDLQDEKLSAQEIKMLIRHGASVIKRSEGDDVSGWVLEDFIQRQHRKMPTEKELEDMPEKGHAGGLLMKTPGHIRQQQEAEEPEVKREGEGGEAKPDDVQMEDAAEGEGEAPRSSENGDGEAEGGEAVGISTGDAMQEVEGGDAEDDNESSPPDKGEQKDRAQQASSSSSSSSAVTQLAGLNVPAGLALDNLVLGKRERTKNQIFQPEDFRKDETEKKKLRHERSCFVCNEGGDELICCDRCPKPYHLECVGLEKVPKGSWFCPWHSCCECDRRASNVGGHLLHCRECPTSYCFDCFPGDFARVHPPVSWFLRLQRMGWDVNNHKMILFLCNDCRAFQESQQRRKMKRTEVEEERRKQREQQDALKAQMAVHKDEKEKEKQAKKEMEDITKKHREKEREIDMRIRKAFAQALPPGLVAKYIEKDKQHAEMSQTKDKKEAGEETADGDKEKGEGAVEGAGEEAAAAVAAKRKGPLPKNLRKPIPPEQWFSCCKNCRLPAHKEDMCLCPPERIKEDAFIKPKETESASGAADSTAAGSGNSGDASVASSSSSSSSSSSASGSASAATLVAGGDGEGGDAGGSKQEAGEKEAKRKKPEKKPAVRNVCPNCKASAHSRTECPKMTESDRAFLGRKREAQEAIIAHLENRPKLEPKDYAPASAFGLFLSDPDWHRYDEHKNHATRKLENEIRDILVAKQLVKRPQAFFAPLGVKPKPLFPPAGGKEGKTLSQIASSSSASADGAAKSWSAILDGKGKQGKERSGKNKGEKSKKKTGKKEKDKEKERRGSVEELIEVDDSSVAPSAKKKRPPRTEEQKERERERKKAKREEKIDGEPLSQRLSTAKKKTKTQTTSESLTAEEGGRKTLDRRGSSASSTSKKAKKVRKSSDSHKHKHHSSHHHHSHKRKSHQKDKDKDKDRDVSRESSNAGAASSSSSSSSSASHSASKSKPRKADEKDHEKKQKTIDSFFNKKPSATAPVPDPPVAPPPAEEGGEEDEVMRDASPLPDSSSSASPSASAVAVPVPFPPSGEQEKEEEAEGGKEILQAEDMEAPLF</sequence>
<dbReference type="InterPro" id="IPR014001">
    <property type="entry name" value="Helicase_ATP-bd"/>
</dbReference>
<feature type="compositionally biased region" description="Gly residues" evidence="6">
    <location>
        <begin position="2102"/>
        <end position="2111"/>
    </location>
</feature>
<dbReference type="InterPro" id="IPR011011">
    <property type="entry name" value="Znf_FYVE_PHD"/>
</dbReference>
<feature type="compositionally biased region" description="Basic and acidic residues" evidence="6">
    <location>
        <begin position="836"/>
        <end position="860"/>
    </location>
</feature>
<feature type="compositionally biased region" description="Basic and acidic residues" evidence="6">
    <location>
        <begin position="2389"/>
        <end position="2399"/>
    </location>
</feature>
<feature type="domain" description="RING-type" evidence="8">
    <location>
        <begin position="8"/>
        <end position="55"/>
    </location>
</feature>
<feature type="compositionally biased region" description="Basic and acidic residues" evidence="6">
    <location>
        <begin position="1904"/>
        <end position="1921"/>
    </location>
</feature>
<feature type="region of interest" description="Disordered" evidence="6">
    <location>
        <begin position="552"/>
        <end position="583"/>
    </location>
</feature>
<dbReference type="EMBL" id="CDMZ01001361">
    <property type="protein sequence ID" value="CEM31456.1"/>
    <property type="molecule type" value="Genomic_DNA"/>
</dbReference>
<evidence type="ECO:0000259" key="10">
    <source>
        <dbReference type="PROSITE" id="PS51194"/>
    </source>
</evidence>
<accession>A0A0G4GMP0</accession>
<feature type="region of interest" description="Disordered" evidence="6">
    <location>
        <begin position="1211"/>
        <end position="1308"/>
    </location>
</feature>
<dbReference type="PANTHER" id="PTHR10799">
    <property type="entry name" value="SNF2/RAD54 HELICASE FAMILY"/>
    <property type="match status" value="1"/>
</dbReference>
<dbReference type="InterPro" id="IPR049730">
    <property type="entry name" value="SNF2/RAD54-like_C"/>
</dbReference>
<feature type="compositionally biased region" description="Basic and acidic residues" evidence="6">
    <location>
        <begin position="995"/>
        <end position="1022"/>
    </location>
</feature>
<organism evidence="11">
    <name type="scientific">Chromera velia CCMP2878</name>
    <dbReference type="NCBI Taxonomy" id="1169474"/>
    <lineage>
        <taxon>Eukaryota</taxon>
        <taxon>Sar</taxon>
        <taxon>Alveolata</taxon>
        <taxon>Colpodellida</taxon>
        <taxon>Chromeraceae</taxon>
        <taxon>Chromera</taxon>
    </lineage>
</organism>
<feature type="compositionally biased region" description="Polar residues" evidence="6">
    <location>
        <begin position="1236"/>
        <end position="1254"/>
    </location>
</feature>
<feature type="region of interest" description="Disordered" evidence="6">
    <location>
        <begin position="280"/>
        <end position="327"/>
    </location>
</feature>
<keyword evidence="2 5" id="KW-0863">Zinc-finger</keyword>
<feature type="compositionally biased region" description="Basic and acidic residues" evidence="6">
    <location>
        <begin position="761"/>
        <end position="771"/>
    </location>
</feature>
<evidence type="ECO:0000256" key="3">
    <source>
        <dbReference type="ARBA" id="ARBA00022801"/>
    </source>
</evidence>
<feature type="compositionally biased region" description="Basic and acidic residues" evidence="6">
    <location>
        <begin position="1264"/>
        <end position="1277"/>
    </location>
</feature>
<evidence type="ECO:0000256" key="2">
    <source>
        <dbReference type="ARBA" id="ARBA00022771"/>
    </source>
</evidence>
<feature type="region of interest" description="Disordered" evidence="6">
    <location>
        <begin position="1580"/>
        <end position="1708"/>
    </location>
</feature>
<feature type="compositionally biased region" description="Basic residues" evidence="6">
    <location>
        <begin position="2407"/>
        <end position="2438"/>
    </location>
</feature>
<feature type="compositionally biased region" description="Basic and acidic residues" evidence="6">
    <location>
        <begin position="2306"/>
        <end position="2318"/>
    </location>
</feature>
<feature type="compositionally biased region" description="Basic and acidic residues" evidence="6">
    <location>
        <begin position="1225"/>
        <end position="1235"/>
    </location>
</feature>
<dbReference type="CDD" id="cd18793">
    <property type="entry name" value="SF2_C_SNF"/>
    <property type="match status" value="1"/>
</dbReference>
<dbReference type="GO" id="GO:0005524">
    <property type="term" value="F:ATP binding"/>
    <property type="evidence" value="ECO:0007669"/>
    <property type="project" value="InterPro"/>
</dbReference>
<feature type="compositionally biased region" description="Acidic residues" evidence="6">
    <location>
        <begin position="2573"/>
        <end position="2582"/>
    </location>
</feature>
<dbReference type="Pfam" id="PF00271">
    <property type="entry name" value="Helicase_C"/>
    <property type="match status" value="1"/>
</dbReference>
<feature type="compositionally biased region" description="Basic and acidic residues" evidence="6">
    <location>
        <begin position="937"/>
        <end position="986"/>
    </location>
</feature>
<dbReference type="PROSITE" id="PS51194">
    <property type="entry name" value="HELICASE_CTER"/>
    <property type="match status" value="1"/>
</dbReference>
<feature type="region of interest" description="Disordered" evidence="6">
    <location>
        <begin position="2239"/>
        <end position="2582"/>
    </location>
</feature>
<dbReference type="PROSITE" id="PS50016">
    <property type="entry name" value="ZF_PHD_2"/>
    <property type="match status" value="4"/>
</dbReference>
<feature type="compositionally biased region" description="Low complexity" evidence="6">
    <location>
        <begin position="2259"/>
        <end position="2278"/>
    </location>
</feature>
<dbReference type="InterPro" id="IPR000330">
    <property type="entry name" value="SNF2_N"/>
</dbReference>
<evidence type="ECO:0000259" key="8">
    <source>
        <dbReference type="PROSITE" id="PS50089"/>
    </source>
</evidence>
<dbReference type="InterPro" id="IPR027417">
    <property type="entry name" value="P-loop_NTPase"/>
</dbReference>
<feature type="domain" description="Helicase ATP-binding" evidence="9">
    <location>
        <begin position="370"/>
        <end position="537"/>
    </location>
</feature>
<evidence type="ECO:0000259" key="9">
    <source>
        <dbReference type="PROSITE" id="PS51192"/>
    </source>
</evidence>
<evidence type="ECO:0000256" key="4">
    <source>
        <dbReference type="ARBA" id="ARBA00022833"/>
    </source>
</evidence>
<feature type="compositionally biased region" description="Basic and acidic residues" evidence="6">
    <location>
        <begin position="2479"/>
        <end position="2492"/>
    </location>
</feature>
<dbReference type="Pfam" id="PF00628">
    <property type="entry name" value="PHD"/>
    <property type="match status" value="2"/>
</dbReference>
<evidence type="ECO:0000256" key="1">
    <source>
        <dbReference type="ARBA" id="ARBA00022723"/>
    </source>
</evidence>
<feature type="compositionally biased region" description="Basic and acidic residues" evidence="6">
    <location>
        <begin position="778"/>
        <end position="799"/>
    </location>
</feature>
<dbReference type="InterPro" id="IPR001650">
    <property type="entry name" value="Helicase_C-like"/>
</dbReference>
<feature type="compositionally biased region" description="Pro residues" evidence="6">
    <location>
        <begin position="2507"/>
        <end position="2517"/>
    </location>
</feature>
<feature type="compositionally biased region" description="Basic and acidic residues" evidence="6">
    <location>
        <begin position="2439"/>
        <end position="2451"/>
    </location>
</feature>
<keyword evidence="1" id="KW-0479">Metal-binding</keyword>
<dbReference type="SMART" id="SM00490">
    <property type="entry name" value="HELICc"/>
    <property type="match status" value="1"/>
</dbReference>
<feature type="compositionally biased region" description="Acidic residues" evidence="6">
    <location>
        <begin position="1632"/>
        <end position="1642"/>
    </location>
</feature>
<evidence type="ECO:0000313" key="11">
    <source>
        <dbReference type="EMBL" id="CEM31456.1"/>
    </source>
</evidence>
<dbReference type="GO" id="GO:0016787">
    <property type="term" value="F:hydrolase activity"/>
    <property type="evidence" value="ECO:0007669"/>
    <property type="project" value="UniProtKB-KW"/>
</dbReference>